<protein>
    <submittedName>
        <fullName evidence="1">Uncharacterized protein</fullName>
    </submittedName>
</protein>
<comment type="caution">
    <text evidence="1">The sequence shown here is derived from an EMBL/GenBank/DDBJ whole genome shotgun (WGS) entry which is preliminary data.</text>
</comment>
<sequence>MSNFFNNSDTMRSLVGIFAAVVMGGTFIVAAAGPAFAADTGSQVKVSAESNIVRG</sequence>
<dbReference type="EMBL" id="BMJM01000005">
    <property type="protein sequence ID" value="GGE11525.1"/>
    <property type="molecule type" value="Genomic_DNA"/>
</dbReference>
<gene>
    <name evidence="1" type="ORF">GCM10011529_17310</name>
</gene>
<evidence type="ECO:0000313" key="2">
    <source>
        <dbReference type="Proteomes" id="UP000635071"/>
    </source>
</evidence>
<reference evidence="1" key="2">
    <citation type="submission" date="2020-09" db="EMBL/GenBank/DDBJ databases">
        <authorList>
            <person name="Sun Q."/>
            <person name="Zhou Y."/>
        </authorList>
    </citation>
    <scope>NUCLEOTIDE SEQUENCE</scope>
    <source>
        <strain evidence="1">CGMCC 1.15519</strain>
    </source>
</reference>
<dbReference type="Proteomes" id="UP000635071">
    <property type="component" value="Unassembled WGS sequence"/>
</dbReference>
<evidence type="ECO:0000313" key="1">
    <source>
        <dbReference type="EMBL" id="GGE11525.1"/>
    </source>
</evidence>
<organism evidence="1 2">
    <name type="scientific">Sandarakinorhabdus glacialis</name>
    <dbReference type="NCBI Taxonomy" id="1614636"/>
    <lineage>
        <taxon>Bacteria</taxon>
        <taxon>Pseudomonadati</taxon>
        <taxon>Pseudomonadota</taxon>
        <taxon>Alphaproteobacteria</taxon>
        <taxon>Sphingomonadales</taxon>
        <taxon>Sphingosinicellaceae</taxon>
        <taxon>Sandarakinorhabdus</taxon>
    </lineage>
</organism>
<dbReference type="AlphaFoldDB" id="A0A916ZU09"/>
<keyword evidence="2" id="KW-1185">Reference proteome</keyword>
<reference evidence="1" key="1">
    <citation type="journal article" date="2014" name="Int. J. Syst. Evol. Microbiol.">
        <title>Complete genome sequence of Corynebacterium casei LMG S-19264T (=DSM 44701T), isolated from a smear-ripened cheese.</title>
        <authorList>
            <consortium name="US DOE Joint Genome Institute (JGI-PGF)"/>
            <person name="Walter F."/>
            <person name="Albersmeier A."/>
            <person name="Kalinowski J."/>
            <person name="Ruckert C."/>
        </authorList>
    </citation>
    <scope>NUCLEOTIDE SEQUENCE</scope>
    <source>
        <strain evidence="1">CGMCC 1.15519</strain>
    </source>
</reference>
<dbReference type="RefSeq" id="WP_188762547.1">
    <property type="nucleotide sequence ID" value="NZ_BMJM01000005.1"/>
</dbReference>
<name>A0A916ZU09_9SPHN</name>
<accession>A0A916ZU09</accession>
<proteinExistence type="predicted"/>